<evidence type="ECO:0000256" key="6">
    <source>
        <dbReference type="ARBA" id="ARBA00022763"/>
    </source>
</evidence>
<dbReference type="Pfam" id="PF00817">
    <property type="entry name" value="IMS"/>
    <property type="match status" value="1"/>
</dbReference>
<dbReference type="EMBL" id="RSCD01000017">
    <property type="protein sequence ID" value="RSH87205.1"/>
    <property type="molecule type" value="Genomic_DNA"/>
</dbReference>
<protein>
    <recommendedName>
        <fullName evidence="1">DNA-directed DNA polymerase</fullName>
        <ecNumber evidence="1">2.7.7.7</ecNumber>
    </recommendedName>
</protein>
<evidence type="ECO:0000313" key="13">
    <source>
        <dbReference type="EMBL" id="RSH87205.1"/>
    </source>
</evidence>
<evidence type="ECO:0000256" key="7">
    <source>
        <dbReference type="ARBA" id="ARBA00022842"/>
    </source>
</evidence>
<keyword evidence="3" id="KW-0548">Nucleotidyltransferase</keyword>
<dbReference type="OrthoDB" id="1747274at2759"/>
<dbReference type="InterPro" id="IPR017961">
    <property type="entry name" value="DNA_pol_Y-fam_little_finger"/>
</dbReference>
<dbReference type="Gene3D" id="3.30.160.60">
    <property type="entry name" value="Classic Zinc Finger"/>
    <property type="match status" value="1"/>
</dbReference>
<dbReference type="PANTHER" id="PTHR11076:SF33">
    <property type="entry name" value="DNA POLYMERASE KAPPA"/>
    <property type="match status" value="1"/>
</dbReference>
<dbReference type="InterPro" id="IPR036775">
    <property type="entry name" value="DNA_pol_Y-fam_lit_finger_sf"/>
</dbReference>
<accession>A0A427Y7Z0</accession>
<keyword evidence="7" id="KW-0460">Magnesium</keyword>
<feature type="domain" description="UmuC" evidence="12">
    <location>
        <begin position="1"/>
        <end position="64"/>
    </location>
</feature>
<evidence type="ECO:0000256" key="3">
    <source>
        <dbReference type="ARBA" id="ARBA00022695"/>
    </source>
</evidence>
<dbReference type="GO" id="GO:0070987">
    <property type="term" value="P:error-free translesion synthesis"/>
    <property type="evidence" value="ECO:0007669"/>
    <property type="project" value="UniProtKB-ARBA"/>
</dbReference>
<dbReference type="InterPro" id="IPR001126">
    <property type="entry name" value="UmuC"/>
</dbReference>
<dbReference type="PANTHER" id="PTHR11076">
    <property type="entry name" value="DNA REPAIR POLYMERASE UMUC / TRANSFERASE FAMILY MEMBER"/>
    <property type="match status" value="1"/>
</dbReference>
<dbReference type="SUPFAM" id="SSF56672">
    <property type="entry name" value="DNA/RNA polymerases"/>
    <property type="match status" value="1"/>
</dbReference>
<evidence type="ECO:0000256" key="5">
    <source>
        <dbReference type="ARBA" id="ARBA00022723"/>
    </source>
</evidence>
<gene>
    <name evidence="13" type="ORF">EHS25_003114</name>
</gene>
<dbReference type="SUPFAM" id="SSF100879">
    <property type="entry name" value="Lesion bypass DNA polymerase (Y-family), little finger domain"/>
    <property type="match status" value="1"/>
</dbReference>
<dbReference type="InterPro" id="IPR043128">
    <property type="entry name" value="Rev_trsase/Diguanyl_cyclase"/>
</dbReference>
<dbReference type="STRING" id="1890683.A0A427Y7Z0"/>
<keyword evidence="5" id="KW-0479">Metal-binding</keyword>
<dbReference type="GO" id="GO:0046872">
    <property type="term" value="F:metal ion binding"/>
    <property type="evidence" value="ECO:0007669"/>
    <property type="project" value="UniProtKB-KW"/>
</dbReference>
<evidence type="ECO:0000256" key="8">
    <source>
        <dbReference type="ARBA" id="ARBA00022932"/>
    </source>
</evidence>
<dbReference type="GO" id="GO:0006281">
    <property type="term" value="P:DNA repair"/>
    <property type="evidence" value="ECO:0007669"/>
    <property type="project" value="UniProtKB-KW"/>
</dbReference>
<comment type="catalytic activity">
    <reaction evidence="10">
        <text>DNA(n) + a 2'-deoxyribonucleoside 5'-triphosphate = DNA(n+1) + diphosphate</text>
        <dbReference type="Rhea" id="RHEA:22508"/>
        <dbReference type="Rhea" id="RHEA-COMP:17339"/>
        <dbReference type="Rhea" id="RHEA-COMP:17340"/>
        <dbReference type="ChEBI" id="CHEBI:33019"/>
        <dbReference type="ChEBI" id="CHEBI:61560"/>
        <dbReference type="ChEBI" id="CHEBI:173112"/>
        <dbReference type="EC" id="2.7.7.7"/>
    </reaction>
</comment>
<evidence type="ECO:0000256" key="9">
    <source>
        <dbReference type="ARBA" id="ARBA00023204"/>
    </source>
</evidence>
<keyword evidence="2" id="KW-0808">Transferase</keyword>
<evidence type="ECO:0000256" key="10">
    <source>
        <dbReference type="ARBA" id="ARBA00049244"/>
    </source>
</evidence>
<dbReference type="AlphaFoldDB" id="A0A427Y7Z0"/>
<dbReference type="EC" id="2.7.7.7" evidence="1"/>
<dbReference type="Pfam" id="PF11799">
    <property type="entry name" value="IMS_C"/>
    <property type="match status" value="1"/>
</dbReference>
<dbReference type="InterPro" id="IPR043502">
    <property type="entry name" value="DNA/RNA_pol_sf"/>
</dbReference>
<feature type="region of interest" description="Disordered" evidence="11">
    <location>
        <begin position="208"/>
        <end position="232"/>
    </location>
</feature>
<evidence type="ECO:0000256" key="4">
    <source>
        <dbReference type="ARBA" id="ARBA00022705"/>
    </source>
</evidence>
<dbReference type="PROSITE" id="PS50173">
    <property type="entry name" value="UMUC"/>
    <property type="match status" value="1"/>
</dbReference>
<dbReference type="GO" id="GO:0005634">
    <property type="term" value="C:nucleus"/>
    <property type="evidence" value="ECO:0007669"/>
    <property type="project" value="TreeGrafter"/>
</dbReference>
<dbReference type="GO" id="GO:0006260">
    <property type="term" value="P:DNA replication"/>
    <property type="evidence" value="ECO:0007669"/>
    <property type="project" value="UniProtKB-KW"/>
</dbReference>
<evidence type="ECO:0000256" key="2">
    <source>
        <dbReference type="ARBA" id="ARBA00022679"/>
    </source>
</evidence>
<organism evidence="13 14">
    <name type="scientific">Saitozyma podzolica</name>
    <dbReference type="NCBI Taxonomy" id="1890683"/>
    <lineage>
        <taxon>Eukaryota</taxon>
        <taxon>Fungi</taxon>
        <taxon>Dikarya</taxon>
        <taxon>Basidiomycota</taxon>
        <taxon>Agaricomycotina</taxon>
        <taxon>Tremellomycetes</taxon>
        <taxon>Tremellales</taxon>
        <taxon>Trimorphomycetaceae</taxon>
        <taxon>Saitozyma</taxon>
    </lineage>
</organism>
<evidence type="ECO:0000259" key="12">
    <source>
        <dbReference type="PROSITE" id="PS50173"/>
    </source>
</evidence>
<comment type="caution">
    <text evidence="13">The sequence shown here is derived from an EMBL/GenBank/DDBJ whole genome shotgun (WGS) entry which is preliminary data.</text>
</comment>
<feature type="compositionally biased region" description="Basic and acidic residues" evidence="11">
    <location>
        <begin position="321"/>
        <end position="335"/>
    </location>
</feature>
<feature type="region of interest" description="Disordered" evidence="11">
    <location>
        <begin position="307"/>
        <end position="351"/>
    </location>
</feature>
<evidence type="ECO:0000256" key="11">
    <source>
        <dbReference type="SAM" id="MobiDB-lite"/>
    </source>
</evidence>
<dbReference type="Gene3D" id="3.30.70.270">
    <property type="match status" value="1"/>
</dbReference>
<keyword evidence="8" id="KW-0239">DNA-directed DNA polymerase</keyword>
<reference evidence="13 14" key="1">
    <citation type="submission" date="2018-11" db="EMBL/GenBank/DDBJ databases">
        <title>Genome sequence of Saitozyma podzolica DSM 27192.</title>
        <authorList>
            <person name="Aliyu H."/>
            <person name="Gorte O."/>
            <person name="Ochsenreither K."/>
        </authorList>
    </citation>
    <scope>NUCLEOTIDE SEQUENCE [LARGE SCALE GENOMIC DNA]</scope>
    <source>
        <strain evidence="13 14">DSM 27192</strain>
    </source>
</reference>
<name>A0A427Y7Z0_9TREE</name>
<dbReference type="FunFam" id="3.30.1490.100:FF:000004">
    <property type="entry name" value="DNA polymerase IV"/>
    <property type="match status" value="1"/>
</dbReference>
<dbReference type="GO" id="GO:0003887">
    <property type="term" value="F:DNA-directed DNA polymerase activity"/>
    <property type="evidence" value="ECO:0007669"/>
    <property type="project" value="UniProtKB-KW"/>
</dbReference>
<sequence>MTAAQVVTQLRAEVEAKTELTISAGIAPNKMLAKPNGQFELAFDRTVITRFMRDLPVRRIPGFGRVTERCLEGLGVETCGDIYEKRCELLTMDHWFGFRGLWTFRDKTNDQDIMDTLADIAVELGKDLERLQYSGKTVTVKYKLHTFENKTRAHSVKKYISSTDEILPIAQELLRKELPLRIRLLGIRLSTLKDLTVPERGIKAFLASPSKKHSGSEPVAGPLRSDTPGAHDIVNLADLDDDIEWTDENDFRPPDEDDPPSLKRKAQTLDEKHLLGPVCPICSKALGPSTSNQGLNEHIDSCLNKDAIQEAAKRSPKKSKRDVGDKPGGIREKGKGQAKKGSMMAWLNRSG</sequence>
<keyword evidence="14" id="KW-1185">Reference proteome</keyword>
<keyword evidence="9" id="KW-0234">DNA repair</keyword>
<dbReference type="GO" id="GO:0003684">
    <property type="term" value="F:damaged DNA binding"/>
    <property type="evidence" value="ECO:0007669"/>
    <property type="project" value="InterPro"/>
</dbReference>
<keyword evidence="4" id="KW-0235">DNA replication</keyword>
<keyword evidence="6" id="KW-0227">DNA damage</keyword>
<evidence type="ECO:0000256" key="1">
    <source>
        <dbReference type="ARBA" id="ARBA00012417"/>
    </source>
</evidence>
<evidence type="ECO:0000313" key="14">
    <source>
        <dbReference type="Proteomes" id="UP000279259"/>
    </source>
</evidence>
<dbReference type="Gene3D" id="1.10.150.20">
    <property type="entry name" value="5' to 3' exonuclease, C-terminal subdomain"/>
    <property type="match status" value="1"/>
</dbReference>
<dbReference type="InterPro" id="IPR050116">
    <property type="entry name" value="DNA_polymerase-Y"/>
</dbReference>
<dbReference type="GO" id="GO:0042276">
    <property type="term" value="P:error-prone translesion synthesis"/>
    <property type="evidence" value="ECO:0007669"/>
    <property type="project" value="TreeGrafter"/>
</dbReference>
<dbReference type="Proteomes" id="UP000279259">
    <property type="component" value="Unassembled WGS sequence"/>
</dbReference>
<dbReference type="Gene3D" id="3.30.1490.100">
    <property type="entry name" value="DNA polymerase, Y-family, little finger domain"/>
    <property type="match status" value="1"/>
</dbReference>
<proteinExistence type="predicted"/>